<evidence type="ECO:0000313" key="2">
    <source>
        <dbReference type="EMBL" id="TRU43963.1"/>
    </source>
</evidence>
<reference evidence="2 3" key="1">
    <citation type="submission" date="2019-01" db="EMBL/GenBank/DDBJ databases">
        <title>Coherence of Microcystis species and biogeography revealed through population genomics.</title>
        <authorList>
            <person name="Perez-Carrascal O.M."/>
            <person name="Terrat Y."/>
            <person name="Giani A."/>
            <person name="Fortin N."/>
            <person name="Tromas N."/>
            <person name="Shapiro B.J."/>
        </authorList>
    </citation>
    <scope>NUCLEOTIDE SEQUENCE [LARGE SCALE GENOMIC DNA]</scope>
    <source>
        <strain evidence="2">Ma_QC_Ca_00000000_S207</strain>
    </source>
</reference>
<dbReference type="Proteomes" id="UP000320293">
    <property type="component" value="Unassembled WGS sequence"/>
</dbReference>
<feature type="transmembrane region" description="Helical" evidence="1">
    <location>
        <begin position="51"/>
        <end position="73"/>
    </location>
</feature>
<evidence type="ECO:0000256" key="1">
    <source>
        <dbReference type="SAM" id="Phobius"/>
    </source>
</evidence>
<name>A0A552FB80_MICAE</name>
<organism evidence="2 3">
    <name type="scientific">Microcystis aeruginosa Ma_QC_Ca_00000000_S207</name>
    <dbReference type="NCBI Taxonomy" id="2486251"/>
    <lineage>
        <taxon>Bacteria</taxon>
        <taxon>Bacillati</taxon>
        <taxon>Cyanobacteriota</taxon>
        <taxon>Cyanophyceae</taxon>
        <taxon>Oscillatoriophycideae</taxon>
        <taxon>Chroococcales</taxon>
        <taxon>Microcystaceae</taxon>
        <taxon>Microcystis</taxon>
    </lineage>
</organism>
<evidence type="ECO:0000313" key="3">
    <source>
        <dbReference type="Proteomes" id="UP000320293"/>
    </source>
</evidence>
<keyword evidence="1" id="KW-1133">Transmembrane helix</keyword>
<dbReference type="AlphaFoldDB" id="A0A552FB80"/>
<sequence length="82" mass="8991">MTAFTESDIKELKDLIIGLKEDIKRIEIGQAEIKAKVEGLDKRVNDINSRLNIMTVGFLSIVGVMTTGISGIIGKVVFFPNP</sequence>
<keyword evidence="1" id="KW-0812">Transmembrane</keyword>
<protein>
    <submittedName>
        <fullName evidence="2">DUF4164 domain-containing protein</fullName>
    </submittedName>
</protein>
<gene>
    <name evidence="2" type="ORF">EWV91_17375</name>
</gene>
<comment type="caution">
    <text evidence="2">The sequence shown here is derived from an EMBL/GenBank/DDBJ whole genome shotgun (WGS) entry which is preliminary data.</text>
</comment>
<accession>A0A552FB80</accession>
<dbReference type="EMBL" id="SFBF01000324">
    <property type="protein sequence ID" value="TRU43963.1"/>
    <property type="molecule type" value="Genomic_DNA"/>
</dbReference>
<keyword evidence="1" id="KW-0472">Membrane</keyword>
<proteinExistence type="predicted"/>